<dbReference type="KEGG" id="mgik:GO620_000100"/>
<accession>A0A6I4HVD3</accession>
<dbReference type="Proteomes" id="UP000429232">
    <property type="component" value="Chromosome"/>
</dbReference>
<sequence length="414" mass="47243">MVAKIKHGQSLIGALNYNESKVGKGLAEFLGAYNYVKEDALLTFRDKLERLTGLAERNQRTRTNTFHASLNFNLAEHLEKEVLLDIAQVYMQKLGFEDQPFLIYKHNDAAHPHIHILSTNIKADGQRISMHNIGRDRSEKARVEIENDFSLVKAALSNSEQNDISYSDLKPVVYGNTDSRRSVSIIVNEITRSYNFTSIPEFNAVLQAYNIMADTGSPVSTMFKKQGLRYWILNHGLRVGVPLKASSLYKKPTLRILHERFKLNSYLRKASLKELRGKIGHVADSSPNKEQFQKTLQKQNVHVVFRVNNEGRYYGVTFVDHDLKVVIKGSDLGKEFSAANLLLKFKSTQEQNNFPKYSVAHPIKTKSQFDECINEFADNSDSLVEQLLGLHELQDQAIPTALKFKKKKRKKLKF</sequence>
<dbReference type="EMBL" id="CP066775">
    <property type="protein sequence ID" value="QQL49887.1"/>
    <property type="molecule type" value="Genomic_DNA"/>
</dbReference>
<reference evidence="2 3" key="1">
    <citation type="submission" date="2020-12" db="EMBL/GenBank/DDBJ databases">
        <title>HMF7856_wgs.fasta genome submission.</title>
        <authorList>
            <person name="Kang H."/>
            <person name="Kim H."/>
            <person name="Joh K."/>
        </authorList>
    </citation>
    <scope>NUCLEOTIDE SEQUENCE [LARGE SCALE GENOMIC DNA]</scope>
    <source>
        <strain evidence="2 3">HMF7856</strain>
    </source>
</reference>
<dbReference type="RefSeq" id="WP_157523404.1">
    <property type="nucleotide sequence ID" value="NZ_CP066775.1"/>
</dbReference>
<evidence type="ECO:0000313" key="3">
    <source>
        <dbReference type="Proteomes" id="UP000429232"/>
    </source>
</evidence>
<name>A0A6I4HVD3_9SPHI</name>
<evidence type="ECO:0000259" key="1">
    <source>
        <dbReference type="Pfam" id="PF03432"/>
    </source>
</evidence>
<gene>
    <name evidence="2" type="ORF">GO620_000100</name>
</gene>
<dbReference type="AlphaFoldDB" id="A0A6I4HVD3"/>
<dbReference type="Pfam" id="PF03432">
    <property type="entry name" value="Relaxase"/>
    <property type="match status" value="1"/>
</dbReference>
<keyword evidence="3" id="KW-1185">Reference proteome</keyword>
<organism evidence="2 3">
    <name type="scientific">Mucilaginibacter ginkgonis</name>
    <dbReference type="NCBI Taxonomy" id="2682091"/>
    <lineage>
        <taxon>Bacteria</taxon>
        <taxon>Pseudomonadati</taxon>
        <taxon>Bacteroidota</taxon>
        <taxon>Sphingobacteriia</taxon>
        <taxon>Sphingobacteriales</taxon>
        <taxon>Sphingobacteriaceae</taxon>
        <taxon>Mucilaginibacter</taxon>
    </lineage>
</organism>
<feature type="domain" description="MobA/VirD2-like nuclease" evidence="1">
    <location>
        <begin position="43"/>
        <end position="150"/>
    </location>
</feature>
<evidence type="ECO:0000313" key="2">
    <source>
        <dbReference type="EMBL" id="QQL49887.1"/>
    </source>
</evidence>
<proteinExistence type="predicted"/>
<protein>
    <submittedName>
        <fullName evidence="2">Relaxase/mobilization nuclease domain-containing protein</fullName>
    </submittedName>
</protein>
<dbReference type="InterPro" id="IPR005094">
    <property type="entry name" value="Endonuclease_MobA/VirD2"/>
</dbReference>